<accession>A0A4U5N3W0</accession>
<evidence type="ECO:0000313" key="2">
    <source>
        <dbReference type="EMBL" id="TKR77156.1"/>
    </source>
</evidence>
<dbReference type="Proteomes" id="UP000298663">
    <property type="component" value="Unassembled WGS sequence"/>
</dbReference>
<dbReference type="EMBL" id="AZBU02000005">
    <property type="protein sequence ID" value="TKR77156.1"/>
    <property type="molecule type" value="Genomic_DNA"/>
</dbReference>
<organism evidence="2 3">
    <name type="scientific">Steinernema carpocapsae</name>
    <name type="common">Entomopathogenic nematode</name>
    <dbReference type="NCBI Taxonomy" id="34508"/>
    <lineage>
        <taxon>Eukaryota</taxon>
        <taxon>Metazoa</taxon>
        <taxon>Ecdysozoa</taxon>
        <taxon>Nematoda</taxon>
        <taxon>Chromadorea</taxon>
        <taxon>Rhabditida</taxon>
        <taxon>Tylenchina</taxon>
        <taxon>Panagrolaimomorpha</taxon>
        <taxon>Strongyloidoidea</taxon>
        <taxon>Steinernematidae</taxon>
        <taxon>Steinernema</taxon>
    </lineage>
</organism>
<evidence type="ECO:0000256" key="1">
    <source>
        <dbReference type="SAM" id="MobiDB-lite"/>
    </source>
</evidence>
<reference evidence="2 3" key="1">
    <citation type="journal article" date="2015" name="Genome Biol.">
        <title>Comparative genomics of Steinernema reveals deeply conserved gene regulatory networks.</title>
        <authorList>
            <person name="Dillman A.R."/>
            <person name="Macchietto M."/>
            <person name="Porter C.F."/>
            <person name="Rogers A."/>
            <person name="Williams B."/>
            <person name="Antoshechkin I."/>
            <person name="Lee M.M."/>
            <person name="Goodwin Z."/>
            <person name="Lu X."/>
            <person name="Lewis E.E."/>
            <person name="Goodrich-Blair H."/>
            <person name="Stock S.P."/>
            <person name="Adams B.J."/>
            <person name="Sternberg P.W."/>
            <person name="Mortazavi A."/>
        </authorList>
    </citation>
    <scope>NUCLEOTIDE SEQUENCE [LARGE SCALE GENOMIC DNA]</scope>
    <source>
        <strain evidence="2 3">ALL</strain>
    </source>
</reference>
<sequence>MHEKKEAAESSSHVITTNRRKQKHFENFSMNEFNMRSTTISDRDGPNALNERRSSKTQKDTQMPINRPTCFNQQEALVVGHR</sequence>
<feature type="compositionally biased region" description="Polar residues" evidence="1">
    <location>
        <begin position="28"/>
        <end position="40"/>
    </location>
</feature>
<protein>
    <submittedName>
        <fullName evidence="2">Uncharacterized protein</fullName>
    </submittedName>
</protein>
<keyword evidence="3" id="KW-1185">Reference proteome</keyword>
<proteinExistence type="predicted"/>
<evidence type="ECO:0000313" key="3">
    <source>
        <dbReference type="Proteomes" id="UP000298663"/>
    </source>
</evidence>
<gene>
    <name evidence="2" type="ORF">L596_018176</name>
</gene>
<reference evidence="2 3" key="2">
    <citation type="journal article" date="2019" name="G3 (Bethesda)">
        <title>Hybrid Assembly of the Genome of the Entomopathogenic Nematode Steinernema carpocapsae Identifies the X-Chromosome.</title>
        <authorList>
            <person name="Serra L."/>
            <person name="Macchietto M."/>
            <person name="Macias-Munoz A."/>
            <person name="McGill C.J."/>
            <person name="Rodriguez I.M."/>
            <person name="Rodriguez B."/>
            <person name="Murad R."/>
            <person name="Mortazavi A."/>
        </authorList>
    </citation>
    <scope>NUCLEOTIDE SEQUENCE [LARGE SCALE GENOMIC DNA]</scope>
    <source>
        <strain evidence="2 3">ALL</strain>
    </source>
</reference>
<feature type="compositionally biased region" description="Basic and acidic residues" evidence="1">
    <location>
        <begin position="41"/>
        <end position="59"/>
    </location>
</feature>
<name>A0A4U5N3W0_STECR</name>
<feature type="compositionally biased region" description="Polar residues" evidence="1">
    <location>
        <begin position="60"/>
        <end position="69"/>
    </location>
</feature>
<feature type="region of interest" description="Disordered" evidence="1">
    <location>
        <begin position="1"/>
        <end position="69"/>
    </location>
</feature>
<comment type="caution">
    <text evidence="2">The sequence shown here is derived from an EMBL/GenBank/DDBJ whole genome shotgun (WGS) entry which is preliminary data.</text>
</comment>
<dbReference type="AlphaFoldDB" id="A0A4U5N3W0"/>